<dbReference type="EMBL" id="JAUSSW010000004">
    <property type="protein sequence ID" value="MDQ0102359.1"/>
    <property type="molecule type" value="Genomic_DNA"/>
</dbReference>
<reference evidence="1 2" key="1">
    <citation type="submission" date="2023-07" db="EMBL/GenBank/DDBJ databases">
        <title>Sorghum-associated microbial communities from plants grown in Nebraska, USA.</title>
        <authorList>
            <person name="Schachtman D."/>
        </authorList>
    </citation>
    <scope>NUCLEOTIDE SEQUENCE [LARGE SCALE GENOMIC DNA]</scope>
    <source>
        <strain evidence="1 2">CC523</strain>
    </source>
</reference>
<organism evidence="1 2">
    <name type="scientific">Paenarthrobacter nicotinovorans</name>
    <name type="common">Arthrobacter nicotinovorans</name>
    <dbReference type="NCBI Taxonomy" id="29320"/>
    <lineage>
        <taxon>Bacteria</taxon>
        <taxon>Bacillati</taxon>
        <taxon>Actinomycetota</taxon>
        <taxon>Actinomycetes</taxon>
        <taxon>Micrococcales</taxon>
        <taxon>Micrococcaceae</taxon>
        <taxon>Paenarthrobacter</taxon>
    </lineage>
</organism>
<proteinExistence type="predicted"/>
<evidence type="ECO:0000313" key="1">
    <source>
        <dbReference type="EMBL" id="MDQ0102359.1"/>
    </source>
</evidence>
<accession>A0ABT9TMA2</accession>
<evidence type="ECO:0000313" key="2">
    <source>
        <dbReference type="Proteomes" id="UP001244563"/>
    </source>
</evidence>
<keyword evidence="2" id="KW-1185">Reference proteome</keyword>
<dbReference type="Proteomes" id="UP001244563">
    <property type="component" value="Unassembled WGS sequence"/>
</dbReference>
<protein>
    <recommendedName>
        <fullName evidence="3">Minor tail protein</fullName>
    </recommendedName>
</protein>
<gene>
    <name evidence="1" type="ORF">J2T10_002005</name>
</gene>
<name>A0ABT9TMA2_PAENI</name>
<comment type="caution">
    <text evidence="1">The sequence shown here is derived from an EMBL/GenBank/DDBJ whole genome shotgun (WGS) entry which is preliminary data.</text>
</comment>
<sequence>MKRDRAFWAGMDPQDTGVWEVYLPDSTTRRLRMRFRDDGDHTFTYDPMKYGWQSYGLKFLAEHPYWEGDPVVQSWGNKEYKPLFEPNGPHLFNIGSGADISEATIDNRGDVESYARWFIDGESTEAAVGVDGLVVNVPFDVPLGKCLVIESEPDLMGATMYDVVPGAPSKPSERVVGVDMVNPVDRSADLGEADFAPIPPGASVPLSLSLAGTGAVEALLPSLYRRAW</sequence>
<evidence type="ECO:0008006" key="3">
    <source>
        <dbReference type="Google" id="ProtNLM"/>
    </source>
</evidence>